<dbReference type="PROSITE" id="PS50940">
    <property type="entry name" value="CHIT_BIND_II"/>
    <property type="match status" value="1"/>
</dbReference>
<reference evidence="6" key="1">
    <citation type="submission" date="2017-01" db="EMBL/GenBank/DDBJ databases">
        <title>Comparative genomics of anhydrobiosis in the tardigrade Hypsibius dujardini.</title>
        <authorList>
            <person name="Yoshida Y."/>
            <person name="Koutsovoulos G."/>
            <person name="Laetsch D."/>
            <person name="Stevens L."/>
            <person name="Kumar S."/>
            <person name="Horikawa D."/>
            <person name="Ishino K."/>
            <person name="Komine S."/>
            <person name="Tomita M."/>
            <person name="Blaxter M."/>
            <person name="Arakawa K."/>
        </authorList>
    </citation>
    <scope>NUCLEOTIDE SEQUENCE [LARGE SCALE GENOMIC DNA]</scope>
    <source>
        <strain evidence="6">Z151</strain>
    </source>
</reference>
<organism evidence="5 6">
    <name type="scientific">Hypsibius exemplaris</name>
    <name type="common">Freshwater tardigrade</name>
    <dbReference type="NCBI Taxonomy" id="2072580"/>
    <lineage>
        <taxon>Eukaryota</taxon>
        <taxon>Metazoa</taxon>
        <taxon>Ecdysozoa</taxon>
        <taxon>Tardigrada</taxon>
        <taxon>Eutardigrada</taxon>
        <taxon>Parachela</taxon>
        <taxon>Hypsibioidea</taxon>
        <taxon>Hypsibiidae</taxon>
        <taxon>Hypsibius</taxon>
    </lineage>
</organism>
<feature type="disulfide bond" evidence="2">
    <location>
        <begin position="122"/>
        <end position="140"/>
    </location>
</feature>
<feature type="domain" description="Chitin-binding type-2" evidence="4">
    <location>
        <begin position="37"/>
        <end position="97"/>
    </location>
</feature>
<dbReference type="SMART" id="SM00494">
    <property type="entry name" value="ChtBD2"/>
    <property type="match status" value="1"/>
</dbReference>
<dbReference type="GO" id="GO:0016810">
    <property type="term" value="F:hydrolase activity, acting on carbon-nitrogen (but not peptide) bonds"/>
    <property type="evidence" value="ECO:0007669"/>
    <property type="project" value="InterPro"/>
</dbReference>
<dbReference type="OrthoDB" id="504708at2759"/>
<proteinExistence type="predicted"/>
<evidence type="ECO:0000259" key="4">
    <source>
        <dbReference type="PROSITE" id="PS50940"/>
    </source>
</evidence>
<keyword evidence="3" id="KW-0732">Signal</keyword>
<dbReference type="EMBL" id="MTYJ01000045">
    <property type="protein sequence ID" value="OQV18848.1"/>
    <property type="molecule type" value="Genomic_DNA"/>
</dbReference>
<dbReference type="PROSITE" id="PS01209">
    <property type="entry name" value="LDLRA_1"/>
    <property type="match status" value="1"/>
</dbReference>
<dbReference type="CDD" id="cd00112">
    <property type="entry name" value="LDLa"/>
    <property type="match status" value="1"/>
</dbReference>
<keyword evidence="6" id="KW-1185">Reference proteome</keyword>
<dbReference type="SUPFAM" id="SSF57424">
    <property type="entry name" value="LDL receptor-like module"/>
    <property type="match status" value="1"/>
</dbReference>
<dbReference type="Proteomes" id="UP000192578">
    <property type="component" value="Unassembled WGS sequence"/>
</dbReference>
<evidence type="ECO:0000256" key="1">
    <source>
        <dbReference type="ARBA" id="ARBA00023157"/>
    </source>
</evidence>
<dbReference type="Gene3D" id="3.20.20.370">
    <property type="entry name" value="Glycoside hydrolase/deacetylase"/>
    <property type="match status" value="1"/>
</dbReference>
<dbReference type="AlphaFoldDB" id="A0A1W0WUG1"/>
<feature type="disulfide bond" evidence="2">
    <location>
        <begin position="134"/>
        <end position="149"/>
    </location>
</feature>
<dbReference type="Pfam" id="PF01607">
    <property type="entry name" value="CBM_14"/>
    <property type="match status" value="1"/>
</dbReference>
<comment type="caution">
    <text evidence="5">The sequence shown here is derived from an EMBL/GenBank/DDBJ whole genome shotgun (WGS) entry which is preliminary data.</text>
</comment>
<evidence type="ECO:0000313" key="5">
    <source>
        <dbReference type="EMBL" id="OQV18848.1"/>
    </source>
</evidence>
<dbReference type="SUPFAM" id="SSF88713">
    <property type="entry name" value="Glycoside hydrolase/deacetylase"/>
    <property type="match status" value="1"/>
</dbReference>
<evidence type="ECO:0000256" key="2">
    <source>
        <dbReference type="PROSITE-ProRule" id="PRU00124"/>
    </source>
</evidence>
<sequence>MFGNSFSNWTLVVLSVIAAWFVDFSEAHKLSKRKASDVACVENGKYYRNPDVSKKNCFTYYFCLGGTVFEYSCSGGLMFDIKQQICNFEDQVKNCNVNAETTSPRPRLNTLEPICPPEQLACNGGQCIDKAKFCDGNDDCGDYSDEVVCGFSEDPNLAPACNRTECVIPDCFCSAGGATPPVIKDVTTIPQMVLLTFDGAVNVQNYELYQSIFSANRTNKNGCPIRGTFFVSHEYTNYQFVEKIWKDGHEIASNSITHRQPEKWWSNATKDDYIAEFEGERSILSQFANVPMSEVKGLRVPFLKPGWNAQYNMMSETGFLYDSSLVAPPSTPPLWPYTLDYRMPHKCIGYEQKCPSRSHPGIWEIVMNQHKTKSGYWCSMIDNCPEEGNVDRMYEFFQDNFKRYYESNRAPFGLYFHTIWFDTDSHVKAFQRFFDDLLAMPDVWVVTNWQLIEWMRNPTPLSQISQFKPWMCNDPNDIRKQVDPACQIPNYCHLSSAEVLGDRYMATCNTCPSQFPYIKNPSGSDV</sequence>
<dbReference type="PANTHER" id="PTHR45985:SF5">
    <property type="entry name" value="CHITIN AND LDLR BINDING DEACETYLASE 3"/>
    <property type="match status" value="1"/>
</dbReference>
<dbReference type="PROSITE" id="PS50068">
    <property type="entry name" value="LDLRA_2"/>
    <property type="match status" value="1"/>
</dbReference>
<protein>
    <recommendedName>
        <fullName evidence="4">Chitin-binding type-2 domain-containing protein</fullName>
    </recommendedName>
</protein>
<dbReference type="InterPro" id="IPR011330">
    <property type="entry name" value="Glyco_hydro/deAcase_b/a-brl"/>
</dbReference>
<dbReference type="InterPro" id="IPR002557">
    <property type="entry name" value="Chitin-bd_dom"/>
</dbReference>
<dbReference type="InterPro" id="IPR036508">
    <property type="entry name" value="Chitin-bd_dom_sf"/>
</dbReference>
<accession>A0A1W0WUG1</accession>
<dbReference type="PANTHER" id="PTHR45985">
    <property type="match status" value="1"/>
</dbReference>
<dbReference type="Pfam" id="PF01522">
    <property type="entry name" value="Polysacc_deac_1"/>
    <property type="match status" value="1"/>
</dbReference>
<evidence type="ECO:0000256" key="3">
    <source>
        <dbReference type="SAM" id="SignalP"/>
    </source>
</evidence>
<dbReference type="InterPro" id="IPR023415">
    <property type="entry name" value="LDLR_class-A_CS"/>
</dbReference>
<keyword evidence="1 2" id="KW-1015">Disulfide bond</keyword>
<dbReference type="InterPro" id="IPR002509">
    <property type="entry name" value="NODB_dom"/>
</dbReference>
<dbReference type="GO" id="GO:0005975">
    <property type="term" value="P:carbohydrate metabolic process"/>
    <property type="evidence" value="ECO:0007669"/>
    <property type="project" value="InterPro"/>
</dbReference>
<dbReference type="SMART" id="SM00192">
    <property type="entry name" value="LDLa"/>
    <property type="match status" value="1"/>
</dbReference>
<dbReference type="Pfam" id="PF00057">
    <property type="entry name" value="Ldl_recept_a"/>
    <property type="match status" value="1"/>
</dbReference>
<dbReference type="InterPro" id="IPR002172">
    <property type="entry name" value="LDrepeatLR_classA_rpt"/>
</dbReference>
<dbReference type="Gene3D" id="2.170.140.10">
    <property type="entry name" value="Chitin binding domain"/>
    <property type="match status" value="1"/>
</dbReference>
<dbReference type="GO" id="GO:0005576">
    <property type="term" value="C:extracellular region"/>
    <property type="evidence" value="ECO:0007669"/>
    <property type="project" value="InterPro"/>
</dbReference>
<name>A0A1W0WUG1_HYPEX</name>
<feature type="signal peptide" evidence="3">
    <location>
        <begin position="1"/>
        <end position="27"/>
    </location>
</feature>
<dbReference type="Gene3D" id="4.10.400.10">
    <property type="entry name" value="Low-density Lipoprotein Receptor"/>
    <property type="match status" value="1"/>
</dbReference>
<gene>
    <name evidence="5" type="ORF">BV898_07104</name>
</gene>
<feature type="disulfide bond" evidence="2">
    <location>
        <begin position="115"/>
        <end position="127"/>
    </location>
</feature>
<evidence type="ECO:0000313" key="6">
    <source>
        <dbReference type="Proteomes" id="UP000192578"/>
    </source>
</evidence>
<dbReference type="InterPro" id="IPR052740">
    <property type="entry name" value="CE4"/>
</dbReference>
<dbReference type="SUPFAM" id="SSF57625">
    <property type="entry name" value="Invertebrate chitin-binding proteins"/>
    <property type="match status" value="1"/>
</dbReference>
<dbReference type="InterPro" id="IPR036055">
    <property type="entry name" value="LDL_receptor-like_sf"/>
</dbReference>
<feature type="chain" id="PRO_5010692387" description="Chitin-binding type-2 domain-containing protein" evidence="3">
    <location>
        <begin position="28"/>
        <end position="526"/>
    </location>
</feature>
<dbReference type="GO" id="GO:0008061">
    <property type="term" value="F:chitin binding"/>
    <property type="evidence" value="ECO:0007669"/>
    <property type="project" value="InterPro"/>
</dbReference>